<name>A0AAV3V1M6_9ALTE</name>
<dbReference type="AlphaFoldDB" id="A0AAV3V1M6"/>
<sequence>MLCAFVLLTCEGCLPGDASVLNGASLSGNAASNGVGG</sequence>
<organism evidence="1 2">
    <name type="scientific">Paraglaciecola chathamensis S18K6</name>
    <dbReference type="NCBI Taxonomy" id="1127672"/>
    <lineage>
        <taxon>Bacteria</taxon>
        <taxon>Pseudomonadati</taxon>
        <taxon>Pseudomonadota</taxon>
        <taxon>Gammaproteobacteria</taxon>
        <taxon>Alteromonadales</taxon>
        <taxon>Alteromonadaceae</taxon>
        <taxon>Paraglaciecola</taxon>
    </lineage>
</organism>
<evidence type="ECO:0008006" key="3">
    <source>
        <dbReference type="Google" id="ProtNLM"/>
    </source>
</evidence>
<proteinExistence type="predicted"/>
<protein>
    <recommendedName>
        <fullName evidence="3">Lipoprotein</fullName>
    </recommendedName>
</protein>
<gene>
    <name evidence="1" type="ORF">GCHA_2940</name>
</gene>
<accession>A0AAV3V1M6</accession>
<evidence type="ECO:0000313" key="1">
    <source>
        <dbReference type="EMBL" id="GAC10882.1"/>
    </source>
</evidence>
<reference evidence="1 2" key="1">
    <citation type="journal article" date="2017" name="Antonie Van Leeuwenhoek">
        <title>Rhizobium rhizosphaerae sp. nov., a novel species isolated from rice rhizosphere.</title>
        <authorList>
            <person name="Zhao J.J."/>
            <person name="Zhang J."/>
            <person name="Zhang R.J."/>
            <person name="Zhang C.W."/>
            <person name="Yin H.Q."/>
            <person name="Zhang X.X."/>
        </authorList>
    </citation>
    <scope>NUCLEOTIDE SEQUENCE [LARGE SCALE GENOMIC DNA]</scope>
    <source>
        <strain evidence="1 2">S18K6</strain>
    </source>
</reference>
<comment type="caution">
    <text evidence="1">The sequence shown here is derived from an EMBL/GenBank/DDBJ whole genome shotgun (WGS) entry which is preliminary data.</text>
</comment>
<dbReference type="EMBL" id="BAEM01000034">
    <property type="protein sequence ID" value="GAC10882.1"/>
    <property type="molecule type" value="Genomic_DNA"/>
</dbReference>
<evidence type="ECO:0000313" key="2">
    <source>
        <dbReference type="Proteomes" id="UP000006320"/>
    </source>
</evidence>
<dbReference type="Proteomes" id="UP000006320">
    <property type="component" value="Unassembled WGS sequence"/>
</dbReference>